<evidence type="ECO:0000313" key="2">
    <source>
        <dbReference type="Proteomes" id="UP000821853"/>
    </source>
</evidence>
<dbReference type="VEuPathDB" id="VectorBase:HLOH_062436"/>
<dbReference type="InterPro" id="IPR013083">
    <property type="entry name" value="Znf_RING/FYVE/PHD"/>
</dbReference>
<keyword evidence="2" id="KW-1185">Reference proteome</keyword>
<dbReference type="Gene3D" id="3.30.40.10">
    <property type="entry name" value="Zinc/RING finger domain, C3HC4 (zinc finger)"/>
    <property type="match status" value="1"/>
</dbReference>
<dbReference type="Proteomes" id="UP000821853">
    <property type="component" value="Chromosome 5"/>
</dbReference>
<protein>
    <recommendedName>
        <fullName evidence="3">RING-type domain-containing protein</fullName>
    </recommendedName>
</protein>
<accession>A0A9J6GKU9</accession>
<evidence type="ECO:0000313" key="1">
    <source>
        <dbReference type="EMBL" id="KAH9375939.1"/>
    </source>
</evidence>
<dbReference type="AlphaFoldDB" id="A0A9J6GKU9"/>
<name>A0A9J6GKU9_HAELO</name>
<sequence>MSRLAMASTSSPGGEVVRVLRGFDRFLDMRPLTFLDKPPRGLLCAHCGHMNPIAWRLPCGHTLCGRCRDVVLAHPLPPDCPRNSSAARCPADGRRFFRLEQVGPEVLTGLRVRCLNAPLGCDFVGPVRDLERHCERKCAYVPGRGRRKDIVSQLVAQRGAVPPRVAADEKRDVASELVARVRDSTARVAASMIDVHLRAAQERAKAAEEKKKRRQSSGLGYEKMYYWFR</sequence>
<comment type="caution">
    <text evidence="1">The sequence shown here is derived from an EMBL/GenBank/DDBJ whole genome shotgun (WGS) entry which is preliminary data.</text>
</comment>
<organism evidence="1 2">
    <name type="scientific">Haemaphysalis longicornis</name>
    <name type="common">Bush tick</name>
    <dbReference type="NCBI Taxonomy" id="44386"/>
    <lineage>
        <taxon>Eukaryota</taxon>
        <taxon>Metazoa</taxon>
        <taxon>Ecdysozoa</taxon>
        <taxon>Arthropoda</taxon>
        <taxon>Chelicerata</taxon>
        <taxon>Arachnida</taxon>
        <taxon>Acari</taxon>
        <taxon>Parasitiformes</taxon>
        <taxon>Ixodida</taxon>
        <taxon>Ixodoidea</taxon>
        <taxon>Ixodidae</taxon>
        <taxon>Haemaphysalinae</taxon>
        <taxon>Haemaphysalis</taxon>
    </lineage>
</organism>
<dbReference type="EMBL" id="JABSTR010000007">
    <property type="protein sequence ID" value="KAH9375939.1"/>
    <property type="molecule type" value="Genomic_DNA"/>
</dbReference>
<reference evidence="1 2" key="1">
    <citation type="journal article" date="2020" name="Cell">
        <title>Large-Scale Comparative Analyses of Tick Genomes Elucidate Their Genetic Diversity and Vector Capacities.</title>
        <authorList>
            <consortium name="Tick Genome and Microbiome Consortium (TIGMIC)"/>
            <person name="Jia N."/>
            <person name="Wang J."/>
            <person name="Shi W."/>
            <person name="Du L."/>
            <person name="Sun Y."/>
            <person name="Zhan W."/>
            <person name="Jiang J.F."/>
            <person name="Wang Q."/>
            <person name="Zhang B."/>
            <person name="Ji P."/>
            <person name="Bell-Sakyi L."/>
            <person name="Cui X.M."/>
            <person name="Yuan T.T."/>
            <person name="Jiang B.G."/>
            <person name="Yang W.F."/>
            <person name="Lam T.T."/>
            <person name="Chang Q.C."/>
            <person name="Ding S.J."/>
            <person name="Wang X.J."/>
            <person name="Zhu J.G."/>
            <person name="Ruan X.D."/>
            <person name="Zhao L."/>
            <person name="Wei J.T."/>
            <person name="Ye R.Z."/>
            <person name="Que T.C."/>
            <person name="Du C.H."/>
            <person name="Zhou Y.H."/>
            <person name="Cheng J.X."/>
            <person name="Dai P.F."/>
            <person name="Guo W.B."/>
            <person name="Han X.H."/>
            <person name="Huang E.J."/>
            <person name="Li L.F."/>
            <person name="Wei W."/>
            <person name="Gao Y.C."/>
            <person name="Liu J.Z."/>
            <person name="Shao H.Z."/>
            <person name="Wang X."/>
            <person name="Wang C.C."/>
            <person name="Yang T.C."/>
            <person name="Huo Q.B."/>
            <person name="Li W."/>
            <person name="Chen H.Y."/>
            <person name="Chen S.E."/>
            <person name="Zhou L.G."/>
            <person name="Ni X.B."/>
            <person name="Tian J.H."/>
            <person name="Sheng Y."/>
            <person name="Liu T."/>
            <person name="Pan Y.S."/>
            <person name="Xia L.Y."/>
            <person name="Li J."/>
            <person name="Zhao F."/>
            <person name="Cao W.C."/>
        </authorList>
    </citation>
    <scope>NUCLEOTIDE SEQUENCE [LARGE SCALE GENOMIC DNA]</scope>
    <source>
        <strain evidence="1">HaeL-2018</strain>
    </source>
</reference>
<evidence type="ECO:0008006" key="3">
    <source>
        <dbReference type="Google" id="ProtNLM"/>
    </source>
</evidence>
<proteinExistence type="predicted"/>
<gene>
    <name evidence="1" type="ORF">HPB48_012579</name>
</gene>